<name>A0A067QY63_ZOONE</name>
<protein>
    <submittedName>
        <fullName evidence="3">Uncharacterized protein</fullName>
    </submittedName>
</protein>
<feature type="compositionally biased region" description="Basic and acidic residues" evidence="2">
    <location>
        <begin position="44"/>
        <end position="66"/>
    </location>
</feature>
<evidence type="ECO:0000313" key="3">
    <source>
        <dbReference type="EMBL" id="KDR14357.1"/>
    </source>
</evidence>
<keyword evidence="4" id="KW-1185">Reference proteome</keyword>
<feature type="compositionally biased region" description="Basic and acidic residues" evidence="2">
    <location>
        <begin position="233"/>
        <end position="263"/>
    </location>
</feature>
<evidence type="ECO:0000313" key="4">
    <source>
        <dbReference type="Proteomes" id="UP000027135"/>
    </source>
</evidence>
<dbReference type="Proteomes" id="UP000027135">
    <property type="component" value="Unassembled WGS sequence"/>
</dbReference>
<feature type="region of interest" description="Disordered" evidence="2">
    <location>
        <begin position="37"/>
        <end position="84"/>
    </location>
</feature>
<gene>
    <name evidence="3" type="ORF">L798_10389</name>
</gene>
<reference evidence="3 4" key="1">
    <citation type="journal article" date="2014" name="Nat. Commun.">
        <title>Molecular traces of alternative social organization in a termite genome.</title>
        <authorList>
            <person name="Terrapon N."/>
            <person name="Li C."/>
            <person name="Robertson H.M."/>
            <person name="Ji L."/>
            <person name="Meng X."/>
            <person name="Booth W."/>
            <person name="Chen Z."/>
            <person name="Childers C.P."/>
            <person name="Glastad K.M."/>
            <person name="Gokhale K."/>
            <person name="Gowin J."/>
            <person name="Gronenberg W."/>
            <person name="Hermansen R.A."/>
            <person name="Hu H."/>
            <person name="Hunt B.G."/>
            <person name="Huylmans A.K."/>
            <person name="Khalil S.M."/>
            <person name="Mitchell R.D."/>
            <person name="Munoz-Torres M.C."/>
            <person name="Mustard J.A."/>
            <person name="Pan H."/>
            <person name="Reese J.T."/>
            <person name="Scharf M.E."/>
            <person name="Sun F."/>
            <person name="Vogel H."/>
            <person name="Xiao J."/>
            <person name="Yang W."/>
            <person name="Yang Z."/>
            <person name="Yang Z."/>
            <person name="Zhou J."/>
            <person name="Zhu J."/>
            <person name="Brent C.S."/>
            <person name="Elsik C.G."/>
            <person name="Goodisman M.A."/>
            <person name="Liberles D.A."/>
            <person name="Roe R.M."/>
            <person name="Vargo E.L."/>
            <person name="Vilcinskas A."/>
            <person name="Wang J."/>
            <person name="Bornberg-Bauer E."/>
            <person name="Korb J."/>
            <person name="Zhang G."/>
            <person name="Liebig J."/>
        </authorList>
    </citation>
    <scope>NUCLEOTIDE SEQUENCE [LARGE SCALE GENOMIC DNA]</scope>
    <source>
        <tissue evidence="3">Whole organism</tissue>
    </source>
</reference>
<feature type="compositionally biased region" description="Acidic residues" evidence="2">
    <location>
        <begin position="67"/>
        <end position="83"/>
    </location>
</feature>
<organism evidence="3 4">
    <name type="scientific">Zootermopsis nevadensis</name>
    <name type="common">Dampwood termite</name>
    <dbReference type="NCBI Taxonomy" id="136037"/>
    <lineage>
        <taxon>Eukaryota</taxon>
        <taxon>Metazoa</taxon>
        <taxon>Ecdysozoa</taxon>
        <taxon>Arthropoda</taxon>
        <taxon>Hexapoda</taxon>
        <taxon>Insecta</taxon>
        <taxon>Pterygota</taxon>
        <taxon>Neoptera</taxon>
        <taxon>Polyneoptera</taxon>
        <taxon>Dictyoptera</taxon>
        <taxon>Blattodea</taxon>
        <taxon>Blattoidea</taxon>
        <taxon>Termitoidae</taxon>
        <taxon>Termopsidae</taxon>
        <taxon>Zootermopsis</taxon>
    </lineage>
</organism>
<proteinExistence type="predicted"/>
<accession>A0A067QY63</accession>
<keyword evidence="1" id="KW-0175">Coiled coil</keyword>
<dbReference type="EMBL" id="KK852886">
    <property type="protein sequence ID" value="KDR14357.1"/>
    <property type="molecule type" value="Genomic_DNA"/>
</dbReference>
<sequence length="263" mass="31820">MEEQESKSMEMKREIVNILIDEKLFLQDLLRILERPYPTPHNEQQTKEEYKNVDRIEKELECSREEPYEDENNGNVQDEDMKTDDETRAAGWEESDAHKSNIQLMKGRKEVLQEQIKGEIKLCKQTEQELENQVKLHKTLREKLRNEKMQQENRERKLLNGIKEREYLQKKLKCEEKACEYFKAKIRKETNHRQRLQEDMNKTISRTKTAQQKLIDEIKLTEYLQTMLNRRAKPLEEEAIPERQETKDSQRNAKTEEWILQRT</sequence>
<evidence type="ECO:0000256" key="2">
    <source>
        <dbReference type="SAM" id="MobiDB-lite"/>
    </source>
</evidence>
<feature type="coiled-coil region" evidence="1">
    <location>
        <begin position="109"/>
        <end position="161"/>
    </location>
</feature>
<evidence type="ECO:0000256" key="1">
    <source>
        <dbReference type="SAM" id="Coils"/>
    </source>
</evidence>
<dbReference type="AlphaFoldDB" id="A0A067QY63"/>
<feature type="region of interest" description="Disordered" evidence="2">
    <location>
        <begin position="231"/>
        <end position="263"/>
    </location>
</feature>
<dbReference type="InParanoid" id="A0A067QY63"/>